<dbReference type="PANTHER" id="PTHR24276:SF98">
    <property type="entry name" value="FI18310P1-RELATED"/>
    <property type="match status" value="1"/>
</dbReference>
<dbReference type="GO" id="GO:0004252">
    <property type="term" value="F:serine-type endopeptidase activity"/>
    <property type="evidence" value="ECO:0007669"/>
    <property type="project" value="InterPro"/>
</dbReference>
<dbReference type="Proteomes" id="UP000318529">
    <property type="component" value="Unassembled WGS sequence"/>
</dbReference>
<dbReference type="InterPro" id="IPR001254">
    <property type="entry name" value="Trypsin_dom"/>
</dbReference>
<dbReference type="GO" id="GO:0006508">
    <property type="term" value="P:proteolysis"/>
    <property type="evidence" value="ECO:0007669"/>
    <property type="project" value="InterPro"/>
</dbReference>
<dbReference type="SMART" id="SM00020">
    <property type="entry name" value="Tryp_SPc"/>
    <property type="match status" value="1"/>
</dbReference>
<dbReference type="InterPro" id="IPR009003">
    <property type="entry name" value="Peptidase_S1_PA"/>
</dbReference>
<dbReference type="InterPro" id="IPR050430">
    <property type="entry name" value="Peptidase_S1"/>
</dbReference>
<dbReference type="InterPro" id="IPR043504">
    <property type="entry name" value="Peptidase_S1_PA_chymotrypsin"/>
</dbReference>
<name>A0A560CRZ1_AZOBR</name>
<dbReference type="Pfam" id="PF00089">
    <property type="entry name" value="Trypsin"/>
    <property type="match status" value="1"/>
</dbReference>
<dbReference type="RefSeq" id="WP_145680902.1">
    <property type="nucleotide sequence ID" value="NZ_VITH01000001.1"/>
</dbReference>
<feature type="domain" description="Peptidase S1" evidence="3">
    <location>
        <begin position="41"/>
        <end position="249"/>
    </location>
</feature>
<dbReference type="AlphaFoldDB" id="A0A560CRZ1"/>
<proteinExistence type="predicted"/>
<dbReference type="EMBL" id="VITH01000001">
    <property type="protein sequence ID" value="TWA87622.1"/>
    <property type="molecule type" value="Genomic_DNA"/>
</dbReference>
<comment type="caution">
    <text evidence="4">The sequence shown here is derived from an EMBL/GenBank/DDBJ whole genome shotgun (WGS) entry which is preliminary data.</text>
</comment>
<keyword evidence="2" id="KW-0732">Signal</keyword>
<organism evidence="4 5">
    <name type="scientific">Azospirillum brasilense</name>
    <dbReference type="NCBI Taxonomy" id="192"/>
    <lineage>
        <taxon>Bacteria</taxon>
        <taxon>Pseudomonadati</taxon>
        <taxon>Pseudomonadota</taxon>
        <taxon>Alphaproteobacteria</taxon>
        <taxon>Rhodospirillales</taxon>
        <taxon>Azospirillaceae</taxon>
        <taxon>Azospirillum</taxon>
    </lineage>
</organism>
<sequence>MMRMIAGIALIALGCLSAQAARAEFTMSVPETPPESMDTEILGGYPAKPEKWPATLRFSTKAGFCTSTAIGSQTILTAAHCVGHEEKGTVQIGGYTASVTCTHHPRYTANDKDPNTAFDVALCFAETPIALPGNGRYENININPARPQIGTVLELVGYGCRQSDGKGPSGYLYEGLSAVVASSWIDTYIETLGGAAVCYGDSGGAAYINVNQYRRVIAGVNSRGDISTRSYITPIANKIVLDFIEAWAKAHNTTICGLTEPTAHCHA</sequence>
<reference evidence="4 5" key="1">
    <citation type="submission" date="2019-06" db="EMBL/GenBank/DDBJ databases">
        <title>Genomic Encyclopedia of Type Strains, Phase IV (KMG-V): Genome sequencing to study the core and pangenomes of soil and plant-associated prokaryotes.</title>
        <authorList>
            <person name="Whitman W."/>
        </authorList>
    </citation>
    <scope>NUCLEOTIDE SEQUENCE [LARGE SCALE GENOMIC DNA]</scope>
    <source>
        <strain evidence="4 5">BR 11650</strain>
    </source>
</reference>
<feature type="chain" id="PRO_5021789550" evidence="2">
    <location>
        <begin position="21"/>
        <end position="267"/>
    </location>
</feature>
<dbReference type="PROSITE" id="PS51257">
    <property type="entry name" value="PROKAR_LIPOPROTEIN"/>
    <property type="match status" value="1"/>
</dbReference>
<evidence type="ECO:0000259" key="3">
    <source>
        <dbReference type="PROSITE" id="PS50240"/>
    </source>
</evidence>
<dbReference type="Gene3D" id="2.40.10.10">
    <property type="entry name" value="Trypsin-like serine proteases"/>
    <property type="match status" value="1"/>
</dbReference>
<keyword evidence="1" id="KW-1015">Disulfide bond</keyword>
<evidence type="ECO:0000256" key="1">
    <source>
        <dbReference type="ARBA" id="ARBA00023157"/>
    </source>
</evidence>
<dbReference type="PANTHER" id="PTHR24276">
    <property type="entry name" value="POLYSERASE-RELATED"/>
    <property type="match status" value="1"/>
</dbReference>
<gene>
    <name evidence="4" type="ORF">FBZ83_101485</name>
</gene>
<evidence type="ECO:0000256" key="2">
    <source>
        <dbReference type="SAM" id="SignalP"/>
    </source>
</evidence>
<dbReference type="PROSITE" id="PS00134">
    <property type="entry name" value="TRYPSIN_HIS"/>
    <property type="match status" value="1"/>
</dbReference>
<dbReference type="InterPro" id="IPR018114">
    <property type="entry name" value="TRYPSIN_HIS"/>
</dbReference>
<feature type="signal peptide" evidence="2">
    <location>
        <begin position="1"/>
        <end position="20"/>
    </location>
</feature>
<protein>
    <submittedName>
        <fullName evidence="4">V8-like Glu-specific endopeptidase</fullName>
    </submittedName>
</protein>
<evidence type="ECO:0000313" key="4">
    <source>
        <dbReference type="EMBL" id="TWA87622.1"/>
    </source>
</evidence>
<accession>A0A560CRZ1</accession>
<dbReference type="PROSITE" id="PS50240">
    <property type="entry name" value="TRYPSIN_DOM"/>
    <property type="match status" value="1"/>
</dbReference>
<evidence type="ECO:0000313" key="5">
    <source>
        <dbReference type="Proteomes" id="UP000318529"/>
    </source>
</evidence>
<dbReference type="SUPFAM" id="SSF50494">
    <property type="entry name" value="Trypsin-like serine proteases"/>
    <property type="match status" value="1"/>
</dbReference>